<reference evidence="1 2" key="3">
    <citation type="journal article" date="2010" name="BMC Genomics">
        <title>Transcriptome sequencing and comparative analysis of cucumber flowers with different sex types.</title>
        <authorList>
            <person name="Guo S."/>
            <person name="Zheng Y."/>
            <person name="Joung J.G."/>
            <person name="Liu S."/>
            <person name="Zhang Z."/>
            <person name="Crasta O.R."/>
            <person name="Sobral B.W."/>
            <person name="Xu Y."/>
            <person name="Huang S."/>
            <person name="Fei Z."/>
        </authorList>
    </citation>
    <scope>NUCLEOTIDE SEQUENCE [LARGE SCALE GENOMIC DNA]</scope>
    <source>
        <strain evidence="2">cv. 9930</strain>
    </source>
</reference>
<reference evidence="1 2" key="4">
    <citation type="journal article" date="2011" name="BMC Genomics">
        <title>RNA-Seq improves annotation of protein-coding genes in the cucumber genome.</title>
        <authorList>
            <person name="Li Z."/>
            <person name="Zhang Z."/>
            <person name="Yan P."/>
            <person name="Huang S."/>
            <person name="Fei Z."/>
            <person name="Lin K."/>
        </authorList>
    </citation>
    <scope>NUCLEOTIDE SEQUENCE [LARGE SCALE GENOMIC DNA]</scope>
    <source>
        <strain evidence="2">cv. 9930</strain>
    </source>
</reference>
<evidence type="ECO:0000313" key="1">
    <source>
        <dbReference type="EMBL" id="KGN57467.1"/>
    </source>
</evidence>
<dbReference type="Proteomes" id="UP000029981">
    <property type="component" value="Chromosome 3"/>
</dbReference>
<dbReference type="Gramene" id="KGN57467">
    <property type="protein sequence ID" value="KGN57467"/>
    <property type="gene ID" value="Csa_3G190370"/>
</dbReference>
<organism evidence="1 2">
    <name type="scientific">Cucumis sativus</name>
    <name type="common">Cucumber</name>
    <dbReference type="NCBI Taxonomy" id="3659"/>
    <lineage>
        <taxon>Eukaryota</taxon>
        <taxon>Viridiplantae</taxon>
        <taxon>Streptophyta</taxon>
        <taxon>Embryophyta</taxon>
        <taxon>Tracheophyta</taxon>
        <taxon>Spermatophyta</taxon>
        <taxon>Magnoliopsida</taxon>
        <taxon>eudicotyledons</taxon>
        <taxon>Gunneridae</taxon>
        <taxon>Pentapetalae</taxon>
        <taxon>rosids</taxon>
        <taxon>fabids</taxon>
        <taxon>Cucurbitales</taxon>
        <taxon>Cucurbitaceae</taxon>
        <taxon>Benincaseae</taxon>
        <taxon>Cucumis</taxon>
    </lineage>
</organism>
<proteinExistence type="predicted"/>
<name>A0A0A0LA31_CUCSA</name>
<reference evidence="1 2" key="1">
    <citation type="journal article" date="2009" name="Nat. Genet.">
        <title>The genome of the cucumber, Cucumis sativus L.</title>
        <authorList>
            <person name="Huang S."/>
            <person name="Li R."/>
            <person name="Zhang Z."/>
            <person name="Li L."/>
            <person name="Gu X."/>
            <person name="Fan W."/>
            <person name="Lucas W.J."/>
            <person name="Wang X."/>
            <person name="Xie B."/>
            <person name="Ni P."/>
            <person name="Ren Y."/>
            <person name="Zhu H."/>
            <person name="Li J."/>
            <person name="Lin K."/>
            <person name="Jin W."/>
            <person name="Fei Z."/>
            <person name="Li G."/>
            <person name="Staub J."/>
            <person name="Kilian A."/>
            <person name="van der Vossen E.A."/>
            <person name="Wu Y."/>
            <person name="Guo J."/>
            <person name="He J."/>
            <person name="Jia Z."/>
            <person name="Ren Y."/>
            <person name="Tian G."/>
            <person name="Lu Y."/>
            <person name="Ruan J."/>
            <person name="Qian W."/>
            <person name="Wang M."/>
            <person name="Huang Q."/>
            <person name="Li B."/>
            <person name="Xuan Z."/>
            <person name="Cao J."/>
            <person name="Asan"/>
            <person name="Wu Z."/>
            <person name="Zhang J."/>
            <person name="Cai Q."/>
            <person name="Bai Y."/>
            <person name="Zhao B."/>
            <person name="Han Y."/>
            <person name="Li Y."/>
            <person name="Li X."/>
            <person name="Wang S."/>
            <person name="Shi Q."/>
            <person name="Liu S."/>
            <person name="Cho W.K."/>
            <person name="Kim J.Y."/>
            <person name="Xu Y."/>
            <person name="Heller-Uszynska K."/>
            <person name="Miao H."/>
            <person name="Cheng Z."/>
            <person name="Zhang S."/>
            <person name="Wu J."/>
            <person name="Yang Y."/>
            <person name="Kang H."/>
            <person name="Li M."/>
            <person name="Liang H."/>
            <person name="Ren X."/>
            <person name="Shi Z."/>
            <person name="Wen M."/>
            <person name="Jian M."/>
            <person name="Yang H."/>
            <person name="Zhang G."/>
            <person name="Yang Z."/>
            <person name="Chen R."/>
            <person name="Liu S."/>
            <person name="Li J."/>
            <person name="Ma L."/>
            <person name="Liu H."/>
            <person name="Zhou Y."/>
            <person name="Zhao J."/>
            <person name="Fang X."/>
            <person name="Li G."/>
            <person name="Fang L."/>
            <person name="Li Y."/>
            <person name="Liu D."/>
            <person name="Zheng H."/>
            <person name="Zhang Y."/>
            <person name="Qin N."/>
            <person name="Li Z."/>
            <person name="Yang G."/>
            <person name="Yang S."/>
            <person name="Bolund L."/>
            <person name="Kristiansen K."/>
            <person name="Zheng H."/>
            <person name="Li S."/>
            <person name="Zhang X."/>
            <person name="Yang H."/>
            <person name="Wang J."/>
            <person name="Sun R."/>
            <person name="Zhang B."/>
            <person name="Jiang S."/>
            <person name="Wang J."/>
            <person name="Du Y."/>
            <person name="Li S."/>
        </authorList>
    </citation>
    <scope>NUCLEOTIDE SEQUENCE [LARGE SCALE GENOMIC DNA]</scope>
    <source>
        <strain evidence="2">cv. 9930</strain>
    </source>
</reference>
<evidence type="ECO:0000313" key="2">
    <source>
        <dbReference type="Proteomes" id="UP000029981"/>
    </source>
</evidence>
<reference evidence="1 2" key="2">
    <citation type="journal article" date="2009" name="PLoS ONE">
        <title>An integrated genetic and cytogenetic map of the cucumber genome.</title>
        <authorList>
            <person name="Ren Y."/>
            <person name="Zhang Z."/>
            <person name="Liu J."/>
            <person name="Staub J.E."/>
            <person name="Han Y."/>
            <person name="Cheng Z."/>
            <person name="Li X."/>
            <person name="Lu J."/>
            <person name="Miao H."/>
            <person name="Kang H."/>
            <person name="Xie B."/>
            <person name="Gu X."/>
            <person name="Wang X."/>
            <person name="Du Y."/>
            <person name="Jin W."/>
            <person name="Huang S."/>
        </authorList>
    </citation>
    <scope>NUCLEOTIDE SEQUENCE [LARGE SCALE GENOMIC DNA]</scope>
    <source>
        <strain evidence="2">cv. 9930</strain>
    </source>
</reference>
<dbReference type="EMBL" id="CM002924">
    <property type="protein sequence ID" value="KGN57467.1"/>
    <property type="molecule type" value="Genomic_DNA"/>
</dbReference>
<sequence length="58" mass="6716">MAMRSEGEDVKIKSTELKYTRIQWLQKFSPFFSILGNITFTKTNEISEEAARENSTIV</sequence>
<keyword evidence="2" id="KW-1185">Reference proteome</keyword>
<dbReference type="AlphaFoldDB" id="A0A0A0LA31"/>
<gene>
    <name evidence="1" type="ORF">Csa_3G190370</name>
</gene>
<protein>
    <submittedName>
        <fullName evidence="1">Uncharacterized protein</fullName>
    </submittedName>
</protein>
<accession>A0A0A0LA31</accession>